<sequence length="397" mass="42398">MGLPDGPLLDAVRAAAARAHAAQNDVSRLQEVADGKLARLQATHDAERALRRRAEAEVAVLGRCLRDAEAFHALREVQADVRAAKQAQQAQALRAVLEHQSRAGAHARVAKLEYEREQLLLRLARLEEQRSALRSQQQQQQQLLQLQREQLQREQLQREQLQQQAVRPRLEHEHVPRAPAEAVAKEERLEADGCDGTDSALANVAELKVAELEAALALARGEAALLAQRCGAQQALPSGSAASTGEASEAEPAEAAEAAPAPRCDSARSEVSLEVKGEVQGLREQLERVMARFASQPAERESGRADGADGTGGGAMGEAFSCVEGEIEQLELALQLATKYASLTPVLQAQSARLSSSRLSSSNSTPRGRTTPGSSEGSLAGTSLASRSSAVPPMAMR</sequence>
<protein>
    <submittedName>
        <fullName evidence="3">Uncharacterized protein</fullName>
    </submittedName>
</protein>
<feature type="coiled-coil region" evidence="1">
    <location>
        <begin position="109"/>
        <end position="166"/>
    </location>
</feature>
<feature type="region of interest" description="Disordered" evidence="2">
    <location>
        <begin position="293"/>
        <end position="313"/>
    </location>
</feature>
<evidence type="ECO:0000313" key="4">
    <source>
        <dbReference type="Proteomes" id="UP000013827"/>
    </source>
</evidence>
<evidence type="ECO:0000256" key="2">
    <source>
        <dbReference type="SAM" id="MobiDB-lite"/>
    </source>
</evidence>
<dbReference type="HOGENOM" id="CLU_640038_0_0_1"/>
<dbReference type="RefSeq" id="XP_005785315.1">
    <property type="nucleotide sequence ID" value="XM_005785258.1"/>
</dbReference>
<reference evidence="3" key="2">
    <citation type="submission" date="2024-10" db="UniProtKB">
        <authorList>
            <consortium name="EnsemblProtists"/>
        </authorList>
    </citation>
    <scope>IDENTIFICATION</scope>
</reference>
<keyword evidence="4" id="KW-1185">Reference proteome</keyword>
<feature type="compositionally biased region" description="Basic and acidic residues" evidence="2">
    <location>
        <begin position="298"/>
        <end position="307"/>
    </location>
</feature>
<keyword evidence="1" id="KW-0175">Coiled coil</keyword>
<dbReference type="AlphaFoldDB" id="A0A0D3KAV1"/>
<evidence type="ECO:0000313" key="3">
    <source>
        <dbReference type="EnsemblProtists" id="EOD32886"/>
    </source>
</evidence>
<feature type="compositionally biased region" description="Low complexity" evidence="2">
    <location>
        <begin position="352"/>
        <end position="362"/>
    </location>
</feature>
<feature type="compositionally biased region" description="Low complexity" evidence="2">
    <location>
        <begin position="237"/>
        <end position="247"/>
    </location>
</feature>
<organism evidence="3 4">
    <name type="scientific">Emiliania huxleyi (strain CCMP1516)</name>
    <dbReference type="NCBI Taxonomy" id="280463"/>
    <lineage>
        <taxon>Eukaryota</taxon>
        <taxon>Haptista</taxon>
        <taxon>Haptophyta</taxon>
        <taxon>Prymnesiophyceae</taxon>
        <taxon>Isochrysidales</taxon>
        <taxon>Noelaerhabdaceae</taxon>
        <taxon>Emiliania</taxon>
    </lineage>
</organism>
<accession>A0A0D3KAV1</accession>
<reference evidence="4" key="1">
    <citation type="journal article" date="2013" name="Nature">
        <title>Pan genome of the phytoplankton Emiliania underpins its global distribution.</title>
        <authorList>
            <person name="Read B.A."/>
            <person name="Kegel J."/>
            <person name="Klute M.J."/>
            <person name="Kuo A."/>
            <person name="Lefebvre S.C."/>
            <person name="Maumus F."/>
            <person name="Mayer C."/>
            <person name="Miller J."/>
            <person name="Monier A."/>
            <person name="Salamov A."/>
            <person name="Young J."/>
            <person name="Aguilar M."/>
            <person name="Claverie J.M."/>
            <person name="Frickenhaus S."/>
            <person name="Gonzalez K."/>
            <person name="Herman E.K."/>
            <person name="Lin Y.C."/>
            <person name="Napier J."/>
            <person name="Ogata H."/>
            <person name="Sarno A.F."/>
            <person name="Shmutz J."/>
            <person name="Schroeder D."/>
            <person name="de Vargas C."/>
            <person name="Verret F."/>
            <person name="von Dassow P."/>
            <person name="Valentin K."/>
            <person name="Van de Peer Y."/>
            <person name="Wheeler G."/>
            <person name="Dacks J.B."/>
            <person name="Delwiche C.F."/>
            <person name="Dyhrman S.T."/>
            <person name="Glockner G."/>
            <person name="John U."/>
            <person name="Richards T."/>
            <person name="Worden A.Z."/>
            <person name="Zhang X."/>
            <person name="Grigoriev I.V."/>
            <person name="Allen A.E."/>
            <person name="Bidle K."/>
            <person name="Borodovsky M."/>
            <person name="Bowler C."/>
            <person name="Brownlee C."/>
            <person name="Cock J.M."/>
            <person name="Elias M."/>
            <person name="Gladyshev V.N."/>
            <person name="Groth M."/>
            <person name="Guda C."/>
            <person name="Hadaegh A."/>
            <person name="Iglesias-Rodriguez M.D."/>
            <person name="Jenkins J."/>
            <person name="Jones B.M."/>
            <person name="Lawson T."/>
            <person name="Leese F."/>
            <person name="Lindquist E."/>
            <person name="Lobanov A."/>
            <person name="Lomsadze A."/>
            <person name="Malik S.B."/>
            <person name="Marsh M.E."/>
            <person name="Mackinder L."/>
            <person name="Mock T."/>
            <person name="Mueller-Roeber B."/>
            <person name="Pagarete A."/>
            <person name="Parker M."/>
            <person name="Probert I."/>
            <person name="Quesneville H."/>
            <person name="Raines C."/>
            <person name="Rensing S.A."/>
            <person name="Riano-Pachon D.M."/>
            <person name="Richier S."/>
            <person name="Rokitta S."/>
            <person name="Shiraiwa Y."/>
            <person name="Soanes D.M."/>
            <person name="van der Giezen M."/>
            <person name="Wahlund T.M."/>
            <person name="Williams B."/>
            <person name="Wilson W."/>
            <person name="Wolfe G."/>
            <person name="Wurch L.L."/>
        </authorList>
    </citation>
    <scope>NUCLEOTIDE SEQUENCE</scope>
</reference>
<name>A0A0D3KAV1_EMIH1</name>
<dbReference type="PaxDb" id="2903-EOD32886"/>
<feature type="coiled-coil region" evidence="1">
    <location>
        <begin position="202"/>
        <end position="229"/>
    </location>
</feature>
<dbReference type="GeneID" id="17278159"/>
<proteinExistence type="predicted"/>
<feature type="region of interest" description="Disordered" evidence="2">
    <location>
        <begin position="352"/>
        <end position="397"/>
    </location>
</feature>
<dbReference type="KEGG" id="ehx:EMIHUDRAFT_112073"/>
<evidence type="ECO:0000256" key="1">
    <source>
        <dbReference type="SAM" id="Coils"/>
    </source>
</evidence>
<feature type="region of interest" description="Disordered" evidence="2">
    <location>
        <begin position="237"/>
        <end position="274"/>
    </location>
</feature>
<dbReference type="Proteomes" id="UP000013827">
    <property type="component" value="Unassembled WGS sequence"/>
</dbReference>
<feature type="compositionally biased region" description="Basic and acidic residues" evidence="2">
    <location>
        <begin position="265"/>
        <end position="274"/>
    </location>
</feature>
<feature type="compositionally biased region" description="Polar residues" evidence="2">
    <location>
        <begin position="363"/>
        <end position="389"/>
    </location>
</feature>
<dbReference type="EnsemblProtists" id="EOD32886">
    <property type="protein sequence ID" value="EOD32886"/>
    <property type="gene ID" value="EMIHUDRAFT_112073"/>
</dbReference>